<dbReference type="Proteomes" id="UP000027920">
    <property type="component" value="Unassembled WGS sequence"/>
</dbReference>
<dbReference type="OrthoDB" id="2192888at2759"/>
<feature type="compositionally biased region" description="Low complexity" evidence="3">
    <location>
        <begin position="15"/>
        <end position="30"/>
    </location>
</feature>
<feature type="region of interest" description="Disordered" evidence="3">
    <location>
        <begin position="44"/>
        <end position="96"/>
    </location>
</feature>
<dbReference type="AlphaFoldDB" id="A0A072P675"/>
<feature type="region of interest" description="Disordered" evidence="3">
    <location>
        <begin position="186"/>
        <end position="224"/>
    </location>
</feature>
<feature type="compositionally biased region" description="Basic and acidic residues" evidence="3">
    <location>
        <begin position="649"/>
        <end position="674"/>
    </location>
</feature>
<feature type="region of interest" description="Disordered" evidence="3">
    <location>
        <begin position="362"/>
        <end position="490"/>
    </location>
</feature>
<dbReference type="VEuPathDB" id="FungiDB:A1O9_08374"/>
<dbReference type="GeneID" id="25283287"/>
<dbReference type="PRINTS" id="PR00019">
    <property type="entry name" value="LEURICHRPT"/>
</dbReference>
<gene>
    <name evidence="4" type="ORF">A1O9_08374</name>
</gene>
<dbReference type="SUPFAM" id="SSF52058">
    <property type="entry name" value="L domain-like"/>
    <property type="match status" value="1"/>
</dbReference>
<evidence type="ECO:0000313" key="5">
    <source>
        <dbReference type="Proteomes" id="UP000027920"/>
    </source>
</evidence>
<feature type="compositionally biased region" description="Basic and acidic residues" evidence="3">
    <location>
        <begin position="376"/>
        <end position="386"/>
    </location>
</feature>
<sequence length="1277" mass="141188">MRKDLPSPSGHLNLRSSRGRAAQAAQAARAARAALQKSSASTLNALGSAEMQRQPSTTTNNSSSVLSDSQNSVLRHSVREPPSNAETPEWKKRLEKGEELTSDGFDLFSPSKLEGVFKERTPTRVHFEDELDKPDEKSRRPFTLPAARNSSQQFSSFRSARQRANDLEVVHEEDEEAVSLSFVRKRPVDPNSSSLSPSSSVYPMKASSFRDPRWRTTSGQEEMKNETISPITMSKQDLICEAAVFQTLNSLKQDVERLEAKIGIAAPSTDARPSSSSSDKEISYGHISPPTDQDITSSSLPDDLSMGTEGFSTYKAIQNHKKAMLAASDVSTLGQDVSSNDESSQLVSSHCAPIRINVSGGRASITINSSPPRYSRLSDDNIDHGHSSKSAPGTPADTSIIHHLDAHINSSPPQHSELRDGNIDSSHSSKGAPDTPVDASVIRHVDARVNSSPPPHLRLSDGKIDLSHSSKSAPETPAYARVKPSPSGSPLKLFGNRDTYTNNKLNRILSKFEEDPDSTFDDLGAKLAAKAAKADAAINASQFGDGALDDFTFEKEVPRPSLNLPEFMNPNVRVYRAPEPNVVSAAMAALLKDSTDAIGFKVDVSPEQVAAAPKIDRTTTKRRKTLRDGQISVKNQNIEVQVAAPTTKPTHDMEYDSDSSKEPFERPPSREGSRRPRRNRNPNISKHTPEVASFLNKFREPSGSDFRDVLLETAPEAKLPEIKLPEVEAKLPERQEAADITDMSVVPVSKPAIQVTPAPKASILSLTPLSEFTLHQTDSGKNQSFVQERHHPSALRQAHGSMALSVDALVKVVTDAVGDTLFWDKLRKINIAPGKLASVHKLKEYLPRVTEVSLPENMVEHVEGLPGCVRTLDMHNNMLSDLTSWSHLTNLQYLDVSGNKLENLDGFCSLTHLRSLKANNNHITNITGIFKLRGLLHLEVRDNKISAVNFSEAKLRRLRTLDLSHNQLKEVLNLHKLQDLQEVDISQNAIEKWLPEKSAHLYGLRKLTASNNMLTSINLKSMPMLKCLDLDFNSINEIPELSAAFHLELLSLRDQADAPNIVDFILSTPNECRQIRLSSNTVVDGSFTLPSLPHYNLRALELAACGISDLPEKFGSYFPNCRQLNLNYNAIKELSPLRGMHKLTHMFAAQNRIYRMRRTCVLLGKLPALREIDMRENPLTVGFYCPASMDGISQPAREDATYRLPLGSPKSDPSWLKRLDDTTSMRRRAMEALLAENCNNLVQLDGMQLRRTELMTKNDKEWTRLTERGVLAVPCFA</sequence>
<feature type="compositionally biased region" description="Polar residues" evidence="3">
    <location>
        <begin position="215"/>
        <end position="224"/>
    </location>
</feature>
<feature type="region of interest" description="Disordered" evidence="3">
    <location>
        <begin position="1"/>
        <end position="30"/>
    </location>
</feature>
<dbReference type="PANTHER" id="PTHR47566">
    <property type="match status" value="1"/>
</dbReference>
<organism evidence="4 5">
    <name type="scientific">Exophiala aquamarina CBS 119918</name>
    <dbReference type="NCBI Taxonomy" id="1182545"/>
    <lineage>
        <taxon>Eukaryota</taxon>
        <taxon>Fungi</taxon>
        <taxon>Dikarya</taxon>
        <taxon>Ascomycota</taxon>
        <taxon>Pezizomycotina</taxon>
        <taxon>Eurotiomycetes</taxon>
        <taxon>Chaetothyriomycetidae</taxon>
        <taxon>Chaetothyriales</taxon>
        <taxon>Herpotrichiellaceae</taxon>
        <taxon>Exophiala</taxon>
    </lineage>
</organism>
<evidence type="ECO:0000256" key="2">
    <source>
        <dbReference type="ARBA" id="ARBA00022737"/>
    </source>
</evidence>
<dbReference type="GO" id="GO:0035591">
    <property type="term" value="F:signaling adaptor activity"/>
    <property type="evidence" value="ECO:0007669"/>
    <property type="project" value="TreeGrafter"/>
</dbReference>
<dbReference type="SMART" id="SM00369">
    <property type="entry name" value="LRR_TYP"/>
    <property type="match status" value="5"/>
</dbReference>
<feature type="compositionally biased region" description="Basic and acidic residues" evidence="3">
    <location>
        <begin position="458"/>
        <end position="468"/>
    </location>
</feature>
<comment type="caution">
    <text evidence="4">The sequence shown here is derived from an EMBL/GenBank/DDBJ whole genome shotgun (WGS) entry which is preliminary data.</text>
</comment>
<dbReference type="InterPro" id="IPR025875">
    <property type="entry name" value="Leu-rich_rpt_4"/>
</dbReference>
<keyword evidence="5" id="KW-1185">Reference proteome</keyword>
<dbReference type="HOGENOM" id="CLU_002093_1_0_1"/>
<dbReference type="SMART" id="SM00365">
    <property type="entry name" value="LRR_SD22"/>
    <property type="match status" value="6"/>
</dbReference>
<reference evidence="4 5" key="1">
    <citation type="submission" date="2013-03" db="EMBL/GenBank/DDBJ databases">
        <title>The Genome Sequence of Exophiala aquamarina CBS 119918.</title>
        <authorList>
            <consortium name="The Broad Institute Genomics Platform"/>
            <person name="Cuomo C."/>
            <person name="de Hoog S."/>
            <person name="Gorbushina A."/>
            <person name="Walker B."/>
            <person name="Young S.K."/>
            <person name="Zeng Q."/>
            <person name="Gargeya S."/>
            <person name="Fitzgerald M."/>
            <person name="Haas B."/>
            <person name="Abouelleil A."/>
            <person name="Allen A.W."/>
            <person name="Alvarado L."/>
            <person name="Arachchi H.M."/>
            <person name="Berlin A.M."/>
            <person name="Chapman S.B."/>
            <person name="Gainer-Dewar J."/>
            <person name="Goldberg J."/>
            <person name="Griggs A."/>
            <person name="Gujja S."/>
            <person name="Hansen M."/>
            <person name="Howarth C."/>
            <person name="Imamovic A."/>
            <person name="Ireland A."/>
            <person name="Larimer J."/>
            <person name="McCowan C."/>
            <person name="Murphy C."/>
            <person name="Pearson M."/>
            <person name="Poon T.W."/>
            <person name="Priest M."/>
            <person name="Roberts A."/>
            <person name="Saif S."/>
            <person name="Shea T."/>
            <person name="Sisk P."/>
            <person name="Sykes S."/>
            <person name="Wortman J."/>
            <person name="Nusbaum C."/>
            <person name="Birren B."/>
        </authorList>
    </citation>
    <scope>NUCLEOTIDE SEQUENCE [LARGE SCALE GENOMIC DNA]</scope>
    <source>
        <strain evidence="4 5">CBS 119918</strain>
    </source>
</reference>
<name>A0A072P675_9EURO</name>
<dbReference type="EMBL" id="AMGV01000007">
    <property type="protein sequence ID" value="KEF55624.1"/>
    <property type="molecule type" value="Genomic_DNA"/>
</dbReference>
<feature type="region of interest" description="Disordered" evidence="3">
    <location>
        <begin position="118"/>
        <end position="163"/>
    </location>
</feature>
<dbReference type="Pfam" id="PF12799">
    <property type="entry name" value="LRR_4"/>
    <property type="match status" value="1"/>
</dbReference>
<dbReference type="PANTHER" id="PTHR47566:SF1">
    <property type="entry name" value="PROTEIN NUD1"/>
    <property type="match status" value="1"/>
</dbReference>
<proteinExistence type="predicted"/>
<feature type="region of interest" description="Disordered" evidence="3">
    <location>
        <begin position="267"/>
        <end position="304"/>
    </location>
</feature>
<feature type="compositionally biased region" description="Polar residues" evidence="3">
    <location>
        <begin position="290"/>
        <end position="300"/>
    </location>
</feature>
<dbReference type="InterPro" id="IPR003591">
    <property type="entry name" value="Leu-rich_rpt_typical-subtyp"/>
</dbReference>
<evidence type="ECO:0000256" key="3">
    <source>
        <dbReference type="SAM" id="MobiDB-lite"/>
    </source>
</evidence>
<evidence type="ECO:0008006" key="6">
    <source>
        <dbReference type="Google" id="ProtNLM"/>
    </source>
</evidence>
<dbReference type="RefSeq" id="XP_013258214.1">
    <property type="nucleotide sequence ID" value="XM_013402760.1"/>
</dbReference>
<dbReference type="Gene3D" id="3.80.10.10">
    <property type="entry name" value="Ribonuclease Inhibitor"/>
    <property type="match status" value="2"/>
</dbReference>
<feature type="region of interest" description="Disordered" evidence="3">
    <location>
        <begin position="636"/>
        <end position="690"/>
    </location>
</feature>
<feature type="compositionally biased region" description="Low complexity" evidence="3">
    <location>
        <begin position="146"/>
        <end position="159"/>
    </location>
</feature>
<evidence type="ECO:0000256" key="1">
    <source>
        <dbReference type="ARBA" id="ARBA00022614"/>
    </source>
</evidence>
<accession>A0A072P675</accession>
<feature type="compositionally biased region" description="Basic and acidic residues" evidence="3">
    <location>
        <begin position="118"/>
        <end position="139"/>
    </location>
</feature>
<dbReference type="InterPro" id="IPR032675">
    <property type="entry name" value="LRR_dom_sf"/>
</dbReference>
<dbReference type="InterPro" id="IPR001611">
    <property type="entry name" value="Leu-rich_rpt"/>
</dbReference>
<keyword evidence="2" id="KW-0677">Repeat</keyword>
<keyword evidence="1" id="KW-0433">Leucine-rich repeat</keyword>
<feature type="compositionally biased region" description="Low complexity" evidence="3">
    <location>
        <begin position="56"/>
        <end position="72"/>
    </location>
</feature>
<protein>
    <recommendedName>
        <fullName evidence="6">Adenylate cyclase</fullName>
    </recommendedName>
</protein>
<dbReference type="InterPro" id="IPR052574">
    <property type="entry name" value="CDIRP"/>
</dbReference>
<dbReference type="STRING" id="1182545.A0A072P675"/>
<dbReference type="PROSITE" id="PS51450">
    <property type="entry name" value="LRR"/>
    <property type="match status" value="4"/>
</dbReference>
<evidence type="ECO:0000313" key="4">
    <source>
        <dbReference type="EMBL" id="KEF55624.1"/>
    </source>
</evidence>